<feature type="region of interest" description="Disordered" evidence="1">
    <location>
        <begin position="1"/>
        <end position="221"/>
    </location>
</feature>
<accession>A0A9J6CZM6</accession>
<feature type="compositionally biased region" description="Basic and acidic residues" evidence="1">
    <location>
        <begin position="273"/>
        <end position="306"/>
    </location>
</feature>
<feature type="compositionally biased region" description="Basic residues" evidence="1">
    <location>
        <begin position="344"/>
        <end position="366"/>
    </location>
</feature>
<evidence type="ECO:0000256" key="1">
    <source>
        <dbReference type="SAM" id="MobiDB-lite"/>
    </source>
</evidence>
<feature type="compositionally biased region" description="Low complexity" evidence="1">
    <location>
        <begin position="137"/>
        <end position="146"/>
    </location>
</feature>
<sequence>MADEKVRRRERSRSIYQDDPDVRTFFGEPDPRSDFDVDFSAEPDSQAEADADQLFGDTDRFMADAEALAGRINKRKSRKDHDSSSTRSRGSRRRRRPSLSRKGGSGKDKKWAKEDSYFETFSEKMSKAERRRDTAATKEATASESAAKVEADGGTKPADFTKATTAEGTGERWSAAEPNEPAGTTASTAAAESTTRKGSKERSSKRRSKKRESDSAIQGFNVTDLAKVLLDVLEAEQQQQQQLQQPQTQAISQPPCEVCIAARESSNQCMACEDSRPRDRPEVSHRGSWCDKCKTPQSDDRPDTPTRRGRWRPLRGRRRNRGVYYDDELDEEEETYDEEDMVTRRKPRKVFARSKRGRRGKGRHASQRPLAIEETTSTKVVETRDQSRSPYAPWDPRLIHPPPGDGEQYYGEGYGPFDVCGPVYYPPPEDAFLE</sequence>
<comment type="caution">
    <text evidence="2">The sequence shown here is derived from an EMBL/GenBank/DDBJ whole genome shotgun (WGS) entry which is preliminary data.</text>
</comment>
<feature type="region of interest" description="Disordered" evidence="1">
    <location>
        <begin position="267"/>
        <end position="313"/>
    </location>
</feature>
<reference evidence="2" key="2">
    <citation type="submission" date="2021-09" db="EMBL/GenBank/DDBJ databases">
        <authorList>
            <person name="Jia N."/>
            <person name="Wang J."/>
            <person name="Shi W."/>
            <person name="Du L."/>
            <person name="Sun Y."/>
            <person name="Zhan W."/>
            <person name="Jiang J."/>
            <person name="Wang Q."/>
            <person name="Zhang B."/>
            <person name="Ji P."/>
            <person name="Sakyi L.B."/>
            <person name="Cui X."/>
            <person name="Yuan T."/>
            <person name="Jiang B."/>
            <person name="Yang W."/>
            <person name="Lam T.T.-Y."/>
            <person name="Chang Q."/>
            <person name="Ding S."/>
            <person name="Wang X."/>
            <person name="Zhu J."/>
            <person name="Ruan X."/>
            <person name="Zhao L."/>
            <person name="Wei J."/>
            <person name="Que T."/>
            <person name="Du C."/>
            <person name="Cheng J."/>
            <person name="Dai P."/>
            <person name="Han X."/>
            <person name="Huang E."/>
            <person name="Gao Y."/>
            <person name="Liu J."/>
            <person name="Shao H."/>
            <person name="Ye R."/>
            <person name="Li L."/>
            <person name="Wei W."/>
            <person name="Wang X."/>
            <person name="Wang C."/>
            <person name="Huo Q."/>
            <person name="Li W."/>
            <person name="Guo W."/>
            <person name="Chen H."/>
            <person name="Chen S."/>
            <person name="Zhou L."/>
            <person name="Zhou L."/>
            <person name="Ni X."/>
            <person name="Tian J."/>
            <person name="Zhou Y."/>
            <person name="Sheng Y."/>
            <person name="Liu T."/>
            <person name="Pan Y."/>
            <person name="Xia L."/>
            <person name="Li J."/>
            <person name="Zhao F."/>
            <person name="Cao W."/>
        </authorList>
    </citation>
    <scope>NUCLEOTIDE SEQUENCE</scope>
    <source>
        <strain evidence="2">Rmic-2018</strain>
        <tissue evidence="2">Larvae</tissue>
    </source>
</reference>
<dbReference type="AlphaFoldDB" id="A0A9J6CZM6"/>
<gene>
    <name evidence="2" type="ORF">HPB51_027652</name>
</gene>
<feature type="compositionally biased region" description="Basic and acidic residues" evidence="1">
    <location>
        <begin position="105"/>
        <end position="136"/>
    </location>
</feature>
<feature type="compositionally biased region" description="Basic residues" evidence="1">
    <location>
        <begin position="89"/>
        <end position="99"/>
    </location>
</feature>
<name>A0A9J6CZM6_RHIMP</name>
<evidence type="ECO:0000313" key="3">
    <source>
        <dbReference type="Proteomes" id="UP000821866"/>
    </source>
</evidence>
<feature type="region of interest" description="Disordered" evidence="1">
    <location>
        <begin position="332"/>
        <end position="413"/>
    </location>
</feature>
<organism evidence="2 3">
    <name type="scientific">Rhipicephalus microplus</name>
    <name type="common">Cattle tick</name>
    <name type="synonym">Boophilus microplus</name>
    <dbReference type="NCBI Taxonomy" id="6941"/>
    <lineage>
        <taxon>Eukaryota</taxon>
        <taxon>Metazoa</taxon>
        <taxon>Ecdysozoa</taxon>
        <taxon>Arthropoda</taxon>
        <taxon>Chelicerata</taxon>
        <taxon>Arachnida</taxon>
        <taxon>Acari</taxon>
        <taxon>Parasitiformes</taxon>
        <taxon>Ixodida</taxon>
        <taxon>Ixodoidea</taxon>
        <taxon>Ixodidae</taxon>
        <taxon>Rhipicephalinae</taxon>
        <taxon>Rhipicephalus</taxon>
        <taxon>Boophilus</taxon>
    </lineage>
</organism>
<protein>
    <submittedName>
        <fullName evidence="2">Uncharacterized protein</fullName>
    </submittedName>
</protein>
<proteinExistence type="predicted"/>
<reference evidence="2" key="1">
    <citation type="journal article" date="2020" name="Cell">
        <title>Large-Scale Comparative Analyses of Tick Genomes Elucidate Their Genetic Diversity and Vector Capacities.</title>
        <authorList>
            <consortium name="Tick Genome and Microbiome Consortium (TIGMIC)"/>
            <person name="Jia N."/>
            <person name="Wang J."/>
            <person name="Shi W."/>
            <person name="Du L."/>
            <person name="Sun Y."/>
            <person name="Zhan W."/>
            <person name="Jiang J.F."/>
            <person name="Wang Q."/>
            <person name="Zhang B."/>
            <person name="Ji P."/>
            <person name="Bell-Sakyi L."/>
            <person name="Cui X.M."/>
            <person name="Yuan T.T."/>
            <person name="Jiang B.G."/>
            <person name="Yang W.F."/>
            <person name="Lam T.T."/>
            <person name="Chang Q.C."/>
            <person name="Ding S.J."/>
            <person name="Wang X.J."/>
            <person name="Zhu J.G."/>
            <person name="Ruan X.D."/>
            <person name="Zhao L."/>
            <person name="Wei J.T."/>
            <person name="Ye R.Z."/>
            <person name="Que T.C."/>
            <person name="Du C.H."/>
            <person name="Zhou Y.H."/>
            <person name="Cheng J.X."/>
            <person name="Dai P.F."/>
            <person name="Guo W.B."/>
            <person name="Han X.H."/>
            <person name="Huang E.J."/>
            <person name="Li L.F."/>
            <person name="Wei W."/>
            <person name="Gao Y.C."/>
            <person name="Liu J.Z."/>
            <person name="Shao H.Z."/>
            <person name="Wang X."/>
            <person name="Wang C.C."/>
            <person name="Yang T.C."/>
            <person name="Huo Q.B."/>
            <person name="Li W."/>
            <person name="Chen H.Y."/>
            <person name="Chen S.E."/>
            <person name="Zhou L.G."/>
            <person name="Ni X.B."/>
            <person name="Tian J.H."/>
            <person name="Sheng Y."/>
            <person name="Liu T."/>
            <person name="Pan Y.S."/>
            <person name="Xia L.Y."/>
            <person name="Li J."/>
            <person name="Zhao F."/>
            <person name="Cao W.C."/>
        </authorList>
    </citation>
    <scope>NUCLEOTIDE SEQUENCE</scope>
    <source>
        <strain evidence="2">Rmic-2018</strain>
    </source>
</reference>
<feature type="compositionally biased region" description="Low complexity" evidence="1">
    <location>
        <begin position="182"/>
        <end position="193"/>
    </location>
</feature>
<feature type="compositionally biased region" description="Acidic residues" evidence="1">
    <location>
        <begin position="36"/>
        <end position="51"/>
    </location>
</feature>
<keyword evidence="3" id="KW-1185">Reference proteome</keyword>
<evidence type="ECO:0000313" key="2">
    <source>
        <dbReference type="EMBL" id="KAH7964110.1"/>
    </source>
</evidence>
<dbReference type="Proteomes" id="UP000821866">
    <property type="component" value="Unassembled WGS sequence"/>
</dbReference>
<dbReference type="EMBL" id="JABSTU010004241">
    <property type="protein sequence ID" value="KAH7964110.1"/>
    <property type="molecule type" value="Genomic_DNA"/>
</dbReference>